<sequence length="105" mass="11467">MSTTTHSKLASASTCGLHPWLHEQVLELVSLGKDPIEVDLDANGSGFPRALANHGAPALLGPSQDRRRKPTTPSRDRWRKPQAETEKPSTTTLGRIFNRGEERAG</sequence>
<accession>A0A2N9H1R2</accession>
<organism evidence="2">
    <name type="scientific">Fagus sylvatica</name>
    <name type="common">Beechnut</name>
    <dbReference type="NCBI Taxonomy" id="28930"/>
    <lineage>
        <taxon>Eukaryota</taxon>
        <taxon>Viridiplantae</taxon>
        <taxon>Streptophyta</taxon>
        <taxon>Embryophyta</taxon>
        <taxon>Tracheophyta</taxon>
        <taxon>Spermatophyta</taxon>
        <taxon>Magnoliopsida</taxon>
        <taxon>eudicotyledons</taxon>
        <taxon>Gunneridae</taxon>
        <taxon>Pentapetalae</taxon>
        <taxon>rosids</taxon>
        <taxon>fabids</taxon>
        <taxon>Fagales</taxon>
        <taxon>Fagaceae</taxon>
        <taxon>Fagus</taxon>
    </lineage>
</organism>
<protein>
    <submittedName>
        <fullName evidence="2">Uncharacterized protein</fullName>
    </submittedName>
</protein>
<feature type="region of interest" description="Disordered" evidence="1">
    <location>
        <begin position="49"/>
        <end position="105"/>
    </location>
</feature>
<proteinExistence type="predicted"/>
<reference evidence="2" key="1">
    <citation type="submission" date="2018-02" db="EMBL/GenBank/DDBJ databases">
        <authorList>
            <person name="Cohen D.B."/>
            <person name="Kent A.D."/>
        </authorList>
    </citation>
    <scope>NUCLEOTIDE SEQUENCE</scope>
</reference>
<gene>
    <name evidence="2" type="ORF">FSB_LOCUS33422</name>
</gene>
<feature type="compositionally biased region" description="Basic and acidic residues" evidence="1">
    <location>
        <begin position="74"/>
        <end position="87"/>
    </location>
</feature>
<dbReference type="AlphaFoldDB" id="A0A2N9H1R2"/>
<evidence type="ECO:0000256" key="1">
    <source>
        <dbReference type="SAM" id="MobiDB-lite"/>
    </source>
</evidence>
<name>A0A2N9H1R2_FAGSY</name>
<dbReference type="EMBL" id="OIVN01002669">
    <property type="protein sequence ID" value="SPD05540.1"/>
    <property type="molecule type" value="Genomic_DNA"/>
</dbReference>
<evidence type="ECO:0000313" key="2">
    <source>
        <dbReference type="EMBL" id="SPD05540.1"/>
    </source>
</evidence>